<name>A0A8U0TMB6_SALNM</name>
<dbReference type="Pfam" id="PF23222">
    <property type="entry name" value="RRM_PARP14_1"/>
    <property type="match status" value="1"/>
</dbReference>
<dbReference type="KEGG" id="snh:120021617"/>
<feature type="compositionally biased region" description="Polar residues" evidence="1">
    <location>
        <begin position="106"/>
        <end position="128"/>
    </location>
</feature>
<evidence type="ECO:0000259" key="3">
    <source>
        <dbReference type="Pfam" id="PF23245"/>
    </source>
</evidence>
<proteinExistence type="predicted"/>
<sequence>MRGETMDEYPYPITVDVSWTNSVSKGIQNKLQIYFQSKKKSSGGDCLVHYEDKRSTRATVYFKSEDVRERVLSRENHEMTVDNETVTLRLSSSSGENLKEACSPSLGATSNELSGVSSEAQEAPNSESLPGEEGGAEVSPQSSAVVLERVPESMSRDLLLLLVETISGLEEDNFSLEVISETNRAVVTFNNPNDVERFLTESKSNKSFQKQGLIGRLLERCQSVRVENLTSNIPEDMLELYFEKWAGPAKDIFMFHEEQAAIVTFHAAEGKTCCLNELFN</sequence>
<accession>A0A8U0TMB6</accession>
<keyword evidence="4" id="KW-1185">Reference proteome</keyword>
<dbReference type="InterPro" id="IPR012677">
    <property type="entry name" value="Nucleotide-bd_a/b_plait_sf"/>
</dbReference>
<dbReference type="Pfam" id="PF23245">
    <property type="entry name" value="RRM_PARP14_2"/>
    <property type="match status" value="1"/>
</dbReference>
<protein>
    <submittedName>
        <fullName evidence="5">Protein mono-ADP-ribosyltransferase PARP14-like</fullName>
    </submittedName>
</protein>
<evidence type="ECO:0000259" key="2">
    <source>
        <dbReference type="Pfam" id="PF23222"/>
    </source>
</evidence>
<dbReference type="Proteomes" id="UP000808372">
    <property type="component" value="Chromosome 26"/>
</dbReference>
<dbReference type="RefSeq" id="XP_038821345.1">
    <property type="nucleotide sequence ID" value="XM_038965417.1"/>
</dbReference>
<dbReference type="Gene3D" id="3.30.70.330">
    <property type="match status" value="2"/>
</dbReference>
<dbReference type="Pfam" id="PF23085">
    <property type="entry name" value="RRM_PARP14_3"/>
    <property type="match status" value="1"/>
</dbReference>
<dbReference type="AlphaFoldDB" id="A0A8U0TMB6"/>
<dbReference type="InterPro" id="IPR057050">
    <property type="entry name" value="RRM_PARP14_2"/>
</dbReference>
<gene>
    <name evidence="5" type="primary">LOC120021617</name>
</gene>
<evidence type="ECO:0000256" key="1">
    <source>
        <dbReference type="SAM" id="MobiDB-lite"/>
    </source>
</evidence>
<dbReference type="InterPro" id="IPR057051">
    <property type="entry name" value="PARP14_RPM_1"/>
</dbReference>
<feature type="region of interest" description="Disordered" evidence="1">
    <location>
        <begin position="91"/>
        <end position="143"/>
    </location>
</feature>
<reference evidence="5" key="1">
    <citation type="submission" date="2025-08" db="UniProtKB">
        <authorList>
            <consortium name="RefSeq"/>
        </authorList>
    </citation>
    <scope>IDENTIFICATION</scope>
    <source>
        <tissue evidence="5">White muscle</tissue>
    </source>
</reference>
<feature type="domain" description="PARP14 second RRM" evidence="3">
    <location>
        <begin position="141"/>
        <end position="219"/>
    </location>
</feature>
<organism evidence="4 5">
    <name type="scientific">Salvelinus namaycush</name>
    <name type="common">Lake trout</name>
    <name type="synonym">Salmo namaycush</name>
    <dbReference type="NCBI Taxonomy" id="8040"/>
    <lineage>
        <taxon>Eukaryota</taxon>
        <taxon>Metazoa</taxon>
        <taxon>Chordata</taxon>
        <taxon>Craniata</taxon>
        <taxon>Vertebrata</taxon>
        <taxon>Euteleostomi</taxon>
        <taxon>Actinopterygii</taxon>
        <taxon>Neopterygii</taxon>
        <taxon>Teleostei</taxon>
        <taxon>Protacanthopterygii</taxon>
        <taxon>Salmoniformes</taxon>
        <taxon>Salmonidae</taxon>
        <taxon>Salmoninae</taxon>
        <taxon>Salvelinus</taxon>
    </lineage>
</organism>
<evidence type="ECO:0000313" key="5">
    <source>
        <dbReference type="RefSeq" id="XP_038821345.1"/>
    </source>
</evidence>
<feature type="domain" description="PAR14-like first RRM" evidence="2">
    <location>
        <begin position="14"/>
        <end position="90"/>
    </location>
</feature>
<dbReference type="GeneID" id="120021617"/>
<evidence type="ECO:0000313" key="4">
    <source>
        <dbReference type="Proteomes" id="UP000808372"/>
    </source>
</evidence>